<keyword evidence="1" id="KW-0812">Transmembrane</keyword>
<name>A3U738_CROAH</name>
<dbReference type="eggNOG" id="ENOG5032Y3H">
    <property type="taxonomic scope" value="Bacteria"/>
</dbReference>
<evidence type="ECO:0000313" key="3">
    <source>
        <dbReference type="Proteomes" id="UP000002297"/>
    </source>
</evidence>
<keyword evidence="1" id="KW-1133">Transmembrane helix</keyword>
<dbReference type="HOGENOM" id="CLU_182935_0_0_10"/>
<evidence type="ECO:0000256" key="1">
    <source>
        <dbReference type="SAM" id="Phobius"/>
    </source>
</evidence>
<accession>A3U738</accession>
<proteinExistence type="predicted"/>
<dbReference type="EMBL" id="CP002046">
    <property type="protein sequence ID" value="EAP88055.1"/>
    <property type="molecule type" value="Genomic_DNA"/>
</dbReference>
<reference evidence="2 3" key="1">
    <citation type="journal article" date="2010" name="J. Bacteriol.">
        <title>The complete genome sequence of Croceibacter atlanticus HTCC2559T.</title>
        <authorList>
            <person name="Oh H.M."/>
            <person name="Kang I."/>
            <person name="Ferriera S."/>
            <person name="Giovannoni S.J."/>
            <person name="Cho J.C."/>
        </authorList>
    </citation>
    <scope>NUCLEOTIDE SEQUENCE [LARGE SCALE GENOMIC DNA]</scope>
    <source>
        <strain evidence="3">ATCC BAA-628 / HTCC2559 / KCTC 12090</strain>
    </source>
</reference>
<dbReference type="STRING" id="216432.CA2559_04830"/>
<feature type="transmembrane region" description="Helical" evidence="1">
    <location>
        <begin position="12"/>
        <end position="33"/>
    </location>
</feature>
<dbReference type="KEGG" id="cat:CA2559_04830"/>
<dbReference type="RefSeq" id="WP_013186731.1">
    <property type="nucleotide sequence ID" value="NC_014230.1"/>
</dbReference>
<dbReference type="AlphaFoldDB" id="A3U738"/>
<feature type="transmembrane region" description="Helical" evidence="1">
    <location>
        <begin position="49"/>
        <end position="68"/>
    </location>
</feature>
<keyword evidence="1" id="KW-0472">Membrane</keyword>
<organism evidence="2 3">
    <name type="scientific">Croceibacter atlanticus (strain ATCC BAA-628 / JCM 21780 / CIP 108009 / IAM 15332 / KCTC 12090 / HTCC2559)</name>
    <dbReference type="NCBI Taxonomy" id="216432"/>
    <lineage>
        <taxon>Bacteria</taxon>
        <taxon>Pseudomonadati</taxon>
        <taxon>Bacteroidota</taxon>
        <taxon>Flavobacteriia</taxon>
        <taxon>Flavobacteriales</taxon>
        <taxon>Flavobacteriaceae</taxon>
        <taxon>Croceibacter</taxon>
    </lineage>
</organism>
<gene>
    <name evidence="2" type="ordered locus">CA2559_04830</name>
</gene>
<protein>
    <submittedName>
        <fullName evidence="2">Acid phosphatase</fullName>
    </submittedName>
</protein>
<feature type="transmembrane region" description="Helical" evidence="1">
    <location>
        <begin position="80"/>
        <end position="96"/>
    </location>
</feature>
<sequence>MTSIDIKKELLIGFVTGLIATCIGTILYILIFSNESLDSTFNAAVENEFLGSLIALGAVANFFPFFVFLKKKKDHRAKGVLIVSLMTAIAIAILKFG</sequence>
<evidence type="ECO:0000313" key="2">
    <source>
        <dbReference type="EMBL" id="EAP88055.1"/>
    </source>
</evidence>
<dbReference type="Proteomes" id="UP000002297">
    <property type="component" value="Chromosome"/>
</dbReference>
<keyword evidence="3" id="KW-1185">Reference proteome</keyword>
<dbReference type="GeneID" id="89452756"/>